<comment type="caution">
    <text evidence="1">The sequence shown here is derived from an EMBL/GenBank/DDBJ whole genome shotgun (WGS) entry which is preliminary data.</text>
</comment>
<sequence>MDILQRVGRKRQRLFGLFPQDAIDIDAYDIPVPAHRRGDRRIELNRLRGTEIIFCAFGRIVGKGDEKLAFGRRIGINRQGERPLIARRQKIPHRHFRFGEIPLFEPVNQFAFRAQAPLRRKRQTAWAVSPVSIRGKITVQRHPGAVGGGNFLRPVELHMQCGIGRRRRQQRPRPREQNQA</sequence>
<name>A0A645HGE1_9ZZZZ</name>
<proteinExistence type="predicted"/>
<organism evidence="1">
    <name type="scientific">bioreactor metagenome</name>
    <dbReference type="NCBI Taxonomy" id="1076179"/>
    <lineage>
        <taxon>unclassified sequences</taxon>
        <taxon>metagenomes</taxon>
        <taxon>ecological metagenomes</taxon>
    </lineage>
</organism>
<dbReference type="EMBL" id="VSSQ01093087">
    <property type="protein sequence ID" value="MPN38081.1"/>
    <property type="molecule type" value="Genomic_DNA"/>
</dbReference>
<gene>
    <name evidence="1" type="ORF">SDC9_185604</name>
</gene>
<protein>
    <submittedName>
        <fullName evidence="1">Uncharacterized protein</fullName>
    </submittedName>
</protein>
<reference evidence="1" key="1">
    <citation type="submission" date="2019-08" db="EMBL/GenBank/DDBJ databases">
        <authorList>
            <person name="Kucharzyk K."/>
            <person name="Murdoch R.W."/>
            <person name="Higgins S."/>
            <person name="Loffler F."/>
        </authorList>
    </citation>
    <scope>NUCLEOTIDE SEQUENCE</scope>
</reference>
<evidence type="ECO:0000313" key="1">
    <source>
        <dbReference type="EMBL" id="MPN38081.1"/>
    </source>
</evidence>
<accession>A0A645HGE1</accession>
<dbReference type="AlphaFoldDB" id="A0A645HGE1"/>